<dbReference type="PROSITE" id="PS50011">
    <property type="entry name" value="PROTEIN_KINASE_DOM"/>
    <property type="match status" value="1"/>
</dbReference>
<evidence type="ECO:0000313" key="4">
    <source>
        <dbReference type="Proteomes" id="UP000256964"/>
    </source>
</evidence>
<evidence type="ECO:0000259" key="2">
    <source>
        <dbReference type="PROSITE" id="PS50011"/>
    </source>
</evidence>
<accession>A0A371DVU3</accession>
<dbReference type="Gene3D" id="1.10.510.10">
    <property type="entry name" value="Transferase(Phosphotransferase) domain 1"/>
    <property type="match status" value="1"/>
</dbReference>
<proteinExistence type="predicted"/>
<dbReference type="GO" id="GO:0004672">
    <property type="term" value="F:protein kinase activity"/>
    <property type="evidence" value="ECO:0007669"/>
    <property type="project" value="InterPro"/>
</dbReference>
<gene>
    <name evidence="3" type="ORF">OH76DRAFT_406570</name>
</gene>
<dbReference type="InterPro" id="IPR000719">
    <property type="entry name" value="Prot_kinase_dom"/>
</dbReference>
<reference evidence="3 4" key="1">
    <citation type="journal article" date="2018" name="Biotechnol. Biofuels">
        <title>Integrative visual omics of the white-rot fungus Polyporus brumalis exposes the biotechnological potential of its oxidative enzymes for delignifying raw plant biomass.</title>
        <authorList>
            <person name="Miyauchi S."/>
            <person name="Rancon A."/>
            <person name="Drula E."/>
            <person name="Hage H."/>
            <person name="Chaduli D."/>
            <person name="Favel A."/>
            <person name="Grisel S."/>
            <person name="Henrissat B."/>
            <person name="Herpoel-Gimbert I."/>
            <person name="Ruiz-Duenas F.J."/>
            <person name="Chevret D."/>
            <person name="Hainaut M."/>
            <person name="Lin J."/>
            <person name="Wang M."/>
            <person name="Pangilinan J."/>
            <person name="Lipzen A."/>
            <person name="Lesage-Meessen L."/>
            <person name="Navarro D."/>
            <person name="Riley R."/>
            <person name="Grigoriev I.V."/>
            <person name="Zhou S."/>
            <person name="Raouche S."/>
            <person name="Rosso M.N."/>
        </authorList>
    </citation>
    <scope>NUCLEOTIDE SEQUENCE [LARGE SCALE GENOMIC DNA]</scope>
    <source>
        <strain evidence="3 4">BRFM 1820</strain>
    </source>
</reference>
<dbReference type="OrthoDB" id="3173976at2759"/>
<dbReference type="InterPro" id="IPR011009">
    <property type="entry name" value="Kinase-like_dom_sf"/>
</dbReference>
<dbReference type="PANTHER" id="PTHR24362">
    <property type="entry name" value="SERINE/THREONINE-PROTEIN KINASE NEK"/>
    <property type="match status" value="1"/>
</dbReference>
<dbReference type="PANTHER" id="PTHR24362:SF309">
    <property type="entry name" value="PROTEIN KINASE DOMAIN-CONTAINING PROTEIN"/>
    <property type="match status" value="1"/>
</dbReference>
<dbReference type="GO" id="GO:0005524">
    <property type="term" value="F:ATP binding"/>
    <property type="evidence" value="ECO:0007669"/>
    <property type="project" value="InterPro"/>
</dbReference>
<feature type="compositionally biased region" description="Basic and acidic residues" evidence="1">
    <location>
        <begin position="23"/>
        <end position="32"/>
    </location>
</feature>
<dbReference type="STRING" id="139420.A0A371DVU3"/>
<feature type="region of interest" description="Disordered" evidence="1">
    <location>
        <begin position="1"/>
        <end position="43"/>
    </location>
</feature>
<evidence type="ECO:0000313" key="3">
    <source>
        <dbReference type="EMBL" id="RDX56673.1"/>
    </source>
</evidence>
<dbReference type="EMBL" id="KZ857380">
    <property type="protein sequence ID" value="RDX56673.1"/>
    <property type="molecule type" value="Genomic_DNA"/>
</dbReference>
<protein>
    <recommendedName>
        <fullName evidence="2">Protein kinase domain-containing protein</fullName>
    </recommendedName>
</protein>
<feature type="domain" description="Protein kinase" evidence="2">
    <location>
        <begin position="114"/>
        <end position="367"/>
    </location>
</feature>
<dbReference type="SMART" id="SM00220">
    <property type="entry name" value="S_TKc"/>
    <property type="match status" value="1"/>
</dbReference>
<dbReference type="AlphaFoldDB" id="A0A371DVU3"/>
<name>A0A371DVU3_9APHY</name>
<organism evidence="3 4">
    <name type="scientific">Lentinus brumalis</name>
    <dbReference type="NCBI Taxonomy" id="2498619"/>
    <lineage>
        <taxon>Eukaryota</taxon>
        <taxon>Fungi</taxon>
        <taxon>Dikarya</taxon>
        <taxon>Basidiomycota</taxon>
        <taxon>Agaricomycotina</taxon>
        <taxon>Agaricomycetes</taxon>
        <taxon>Polyporales</taxon>
        <taxon>Polyporaceae</taxon>
        <taxon>Lentinus</taxon>
    </lineage>
</organism>
<evidence type="ECO:0000256" key="1">
    <source>
        <dbReference type="SAM" id="MobiDB-lite"/>
    </source>
</evidence>
<feature type="compositionally biased region" description="Low complexity" evidence="1">
    <location>
        <begin position="1"/>
        <end position="15"/>
    </location>
</feature>
<dbReference type="Proteomes" id="UP000256964">
    <property type="component" value="Unassembled WGS sequence"/>
</dbReference>
<sequence length="367" mass="41701">MPVRTSAMAASSPSRPRIRRHSSRCEPPHEASDGESDDASSCTSQSSIDEEAINCRISPYWCAYRSIIEARGFRLDTYRDVKQWYHDYWAHEASEGRAVLQDLPGYLRACRGQDENELCKDAGLPDRLFRGTQCSTGVKVVIKAVHLSSREYDVIRYLSSPALRTHPMNHCIPVLDLIEVPKDKLTFIVMEEWSSQLANDTPCHLTCFLNALRQCIEHVAFMHAHYIAHLDISIRNVLTDLAGRYAFIDYELSNRYDSIPNPRIHCPRRSEVPPELERGEASDPYKVDVYGLGMLTLHALKLSGHDVPELHPLIRQMISGQFEQRPTALQALAALNTITADILLSKHRTIQQFPHTPTQQHRTVLPQ</sequence>
<keyword evidence="4" id="KW-1185">Reference proteome</keyword>
<dbReference type="SUPFAM" id="SSF56112">
    <property type="entry name" value="Protein kinase-like (PK-like)"/>
    <property type="match status" value="1"/>
</dbReference>